<dbReference type="Proteomes" id="UP000030111">
    <property type="component" value="Unassembled WGS sequence"/>
</dbReference>
<comment type="caution">
    <text evidence="1">The sequence shown here is derived from an EMBL/GenBank/DDBJ whole genome shotgun (WGS) entry which is preliminary data.</text>
</comment>
<evidence type="ECO:0008006" key="3">
    <source>
        <dbReference type="Google" id="ProtNLM"/>
    </source>
</evidence>
<organism evidence="1 2">
    <name type="scientific">Flavobacterium subsaxonicum WB 4.1-42 = DSM 21790</name>
    <dbReference type="NCBI Taxonomy" id="1121898"/>
    <lineage>
        <taxon>Bacteria</taxon>
        <taxon>Pseudomonadati</taxon>
        <taxon>Bacteroidota</taxon>
        <taxon>Flavobacteriia</taxon>
        <taxon>Flavobacteriales</taxon>
        <taxon>Flavobacteriaceae</taxon>
        <taxon>Flavobacterium</taxon>
    </lineage>
</organism>
<evidence type="ECO:0000313" key="1">
    <source>
        <dbReference type="EMBL" id="KGO93788.1"/>
    </source>
</evidence>
<name>A0A0A2MQQ4_9FLAO</name>
<keyword evidence="2" id="KW-1185">Reference proteome</keyword>
<accession>A0A0A2MQQ4</accession>
<protein>
    <recommendedName>
        <fullName evidence="3">CHAT domain-containing protein</fullName>
    </recommendedName>
</protein>
<dbReference type="RefSeq" id="WP_026991634.1">
    <property type="nucleotide sequence ID" value="NZ_JRLY01000004.1"/>
</dbReference>
<proteinExistence type="predicted"/>
<dbReference type="STRING" id="1121898.GCA_000422725_00143"/>
<gene>
    <name evidence="1" type="ORF">Q766_07570</name>
</gene>
<dbReference type="EMBL" id="JRLY01000004">
    <property type="protein sequence ID" value="KGO93788.1"/>
    <property type="molecule type" value="Genomic_DNA"/>
</dbReference>
<dbReference type="OrthoDB" id="1431905at2"/>
<reference evidence="1 2" key="1">
    <citation type="submission" date="2013-09" db="EMBL/GenBank/DDBJ databases">
        <authorList>
            <person name="Zeng Z."/>
            <person name="Chen C."/>
        </authorList>
    </citation>
    <scope>NUCLEOTIDE SEQUENCE [LARGE SCALE GENOMIC DNA]</scope>
    <source>
        <strain evidence="1 2">WB 4.1-42</strain>
    </source>
</reference>
<sequence>MMKLHKSDIICIYPHDRTTFFLRRIINHLKINLGDKFYYINLKLNDRSHDDCIAAIEPLEDKLILFLGHGRSDELFGSCGDEGDNLFVNPILLLEEKKYYNRKNFIGKENAAIFKNKIVFSLSCNSNVIKNSIGEASVAQGARAFIGFGDIQTDFDFDKDLSKMEVAIFKGIVVRIIKISVLQSYLYSYTLENLVNLIKVQTNKEVYKLLLTNTRGKNKLAKELYNFKNEILIFGDTQIRLKN</sequence>
<dbReference type="eggNOG" id="ENOG5034148">
    <property type="taxonomic scope" value="Bacteria"/>
</dbReference>
<evidence type="ECO:0000313" key="2">
    <source>
        <dbReference type="Proteomes" id="UP000030111"/>
    </source>
</evidence>
<dbReference type="AlphaFoldDB" id="A0A0A2MQQ4"/>